<dbReference type="InterPro" id="IPR001810">
    <property type="entry name" value="F-box_dom"/>
</dbReference>
<dbReference type="PROSITE" id="PS50181">
    <property type="entry name" value="FBOX"/>
    <property type="match status" value="1"/>
</dbReference>
<organism evidence="2 3">
    <name type="scientific">Pleurotus eryngii</name>
    <name type="common">Boletus of the steppes</name>
    <dbReference type="NCBI Taxonomy" id="5323"/>
    <lineage>
        <taxon>Eukaryota</taxon>
        <taxon>Fungi</taxon>
        <taxon>Dikarya</taxon>
        <taxon>Basidiomycota</taxon>
        <taxon>Agaricomycotina</taxon>
        <taxon>Agaricomycetes</taxon>
        <taxon>Agaricomycetidae</taxon>
        <taxon>Agaricales</taxon>
        <taxon>Pleurotineae</taxon>
        <taxon>Pleurotaceae</taxon>
        <taxon>Pleurotus</taxon>
    </lineage>
</organism>
<dbReference type="EMBL" id="MU154576">
    <property type="protein sequence ID" value="KAF9494183.1"/>
    <property type="molecule type" value="Genomic_DNA"/>
</dbReference>
<evidence type="ECO:0000313" key="2">
    <source>
        <dbReference type="EMBL" id="KAF9494183.1"/>
    </source>
</evidence>
<protein>
    <recommendedName>
        <fullName evidence="1">F-box domain-containing protein</fullName>
    </recommendedName>
</protein>
<comment type="caution">
    <text evidence="2">The sequence shown here is derived from an EMBL/GenBank/DDBJ whole genome shotgun (WGS) entry which is preliminary data.</text>
</comment>
<evidence type="ECO:0000313" key="3">
    <source>
        <dbReference type="Proteomes" id="UP000807025"/>
    </source>
</evidence>
<name>A0A9P6DF79_PLEER</name>
<proteinExistence type="predicted"/>
<dbReference type="OrthoDB" id="10524873at2759"/>
<feature type="domain" description="F-box" evidence="1">
    <location>
        <begin position="1"/>
        <end position="44"/>
    </location>
</feature>
<sequence>MDSLPPELFYAIFREIDDKDTLYTLLFVSRVIHGICEPLFYKSIRLTGDASGNRLNACLDRLLADGNGLVGCIEEFTLGFLVAQPTLEHLELRFDLRVSVTVNLPDDSLPHLFYLHAPLLLAAAITPDGTAKALQQVISLFVADVLMSRPTFLYSQQCKNLKYIRLPGDGPYPTSRILNVLAIGGIEVRYAQITGSLERLDVIVDAQLATEGRLMADSFDRFQRDRVATTVDINPSIWAPQDESLGLEDVDIDDA</sequence>
<gene>
    <name evidence="2" type="ORF">BDN71DRAFT_1507902</name>
</gene>
<evidence type="ECO:0000259" key="1">
    <source>
        <dbReference type="PROSITE" id="PS50181"/>
    </source>
</evidence>
<accession>A0A9P6DF79</accession>
<dbReference type="Proteomes" id="UP000807025">
    <property type="component" value="Unassembled WGS sequence"/>
</dbReference>
<dbReference type="AlphaFoldDB" id="A0A9P6DF79"/>
<keyword evidence="3" id="KW-1185">Reference proteome</keyword>
<reference evidence="2" key="1">
    <citation type="submission" date="2020-11" db="EMBL/GenBank/DDBJ databases">
        <authorList>
            <consortium name="DOE Joint Genome Institute"/>
            <person name="Ahrendt S."/>
            <person name="Riley R."/>
            <person name="Andreopoulos W."/>
            <person name="Labutti K."/>
            <person name="Pangilinan J."/>
            <person name="Ruiz-Duenas F.J."/>
            <person name="Barrasa J.M."/>
            <person name="Sanchez-Garcia M."/>
            <person name="Camarero S."/>
            <person name="Miyauchi S."/>
            <person name="Serrano A."/>
            <person name="Linde D."/>
            <person name="Babiker R."/>
            <person name="Drula E."/>
            <person name="Ayuso-Fernandez I."/>
            <person name="Pacheco R."/>
            <person name="Padilla G."/>
            <person name="Ferreira P."/>
            <person name="Barriuso J."/>
            <person name="Kellner H."/>
            <person name="Castanera R."/>
            <person name="Alfaro M."/>
            <person name="Ramirez L."/>
            <person name="Pisabarro A.G."/>
            <person name="Kuo A."/>
            <person name="Tritt A."/>
            <person name="Lipzen A."/>
            <person name="He G."/>
            <person name="Yan M."/>
            <person name="Ng V."/>
            <person name="Cullen D."/>
            <person name="Martin F."/>
            <person name="Rosso M.-N."/>
            <person name="Henrissat B."/>
            <person name="Hibbett D."/>
            <person name="Martinez A.T."/>
            <person name="Grigoriev I.V."/>
        </authorList>
    </citation>
    <scope>NUCLEOTIDE SEQUENCE</scope>
    <source>
        <strain evidence="2">ATCC 90797</strain>
    </source>
</reference>